<evidence type="ECO:0000313" key="2">
    <source>
        <dbReference type="EMBL" id="OOQ60619.1"/>
    </source>
</evidence>
<proteinExistence type="predicted"/>
<reference evidence="2 3" key="1">
    <citation type="submission" date="2016-07" db="EMBL/GenBank/DDBJ databases">
        <title>Genomic analysis of zinc-resistant bacterium Mucilaginibacter pedocola TBZ30.</title>
        <authorList>
            <person name="Huang J."/>
            <person name="Tang J."/>
        </authorList>
    </citation>
    <scope>NUCLEOTIDE SEQUENCE [LARGE SCALE GENOMIC DNA]</scope>
    <source>
        <strain evidence="2 3">TBZ30</strain>
    </source>
</reference>
<feature type="chain" id="PRO_5012368464" description="Outer membrane protein beta-barrel domain-containing protein" evidence="1">
    <location>
        <begin position="24"/>
        <end position="195"/>
    </location>
</feature>
<accession>A0A1S9PI42</accession>
<feature type="signal peptide" evidence="1">
    <location>
        <begin position="1"/>
        <end position="23"/>
    </location>
</feature>
<evidence type="ECO:0000313" key="3">
    <source>
        <dbReference type="Proteomes" id="UP000189739"/>
    </source>
</evidence>
<keyword evidence="3" id="KW-1185">Reference proteome</keyword>
<dbReference type="EMBL" id="MBTF01000005">
    <property type="protein sequence ID" value="OOQ60619.1"/>
    <property type="molecule type" value="Genomic_DNA"/>
</dbReference>
<dbReference type="STRING" id="1792845.BC343_23770"/>
<gene>
    <name evidence="2" type="ORF">BC343_23770</name>
</gene>
<dbReference type="RefSeq" id="WP_078347320.1">
    <property type="nucleotide sequence ID" value="NZ_MBTF01000005.1"/>
</dbReference>
<dbReference type="Proteomes" id="UP000189739">
    <property type="component" value="Unassembled WGS sequence"/>
</dbReference>
<dbReference type="OrthoDB" id="657299at2"/>
<dbReference type="AlphaFoldDB" id="A0A1S9PI42"/>
<comment type="caution">
    <text evidence="2">The sequence shown here is derived from an EMBL/GenBank/DDBJ whole genome shotgun (WGS) entry which is preliminary data.</text>
</comment>
<name>A0A1S9PI42_9SPHI</name>
<protein>
    <recommendedName>
        <fullName evidence="4">Outer membrane protein beta-barrel domain-containing protein</fullName>
    </recommendedName>
</protein>
<organism evidence="2 3">
    <name type="scientific">Mucilaginibacter pedocola</name>
    <dbReference type="NCBI Taxonomy" id="1792845"/>
    <lineage>
        <taxon>Bacteria</taxon>
        <taxon>Pseudomonadati</taxon>
        <taxon>Bacteroidota</taxon>
        <taxon>Sphingobacteriia</taxon>
        <taxon>Sphingobacteriales</taxon>
        <taxon>Sphingobacteriaceae</taxon>
        <taxon>Mucilaginibacter</taxon>
    </lineage>
</organism>
<evidence type="ECO:0008006" key="4">
    <source>
        <dbReference type="Google" id="ProtNLM"/>
    </source>
</evidence>
<evidence type="ECO:0000256" key="1">
    <source>
        <dbReference type="SAM" id="SignalP"/>
    </source>
</evidence>
<sequence>MKVVFKTLTLSLAFAGISLAANAQTSTITKSAIRYSIGVETGIPIAAFGDYRKLTLGGSIQADIPVANQLFITLNAGFNNHIGESVKGLVGGPDLAFKVPDLKLIPVKAGLKFFPTSNFYVQAEGGASFLLNKADFYNNHSVAFVYTQQFGVQFPLSASGNFVDVGIRHETTTKYSRNEDASEINFVGLRLAYGF</sequence>
<keyword evidence="1" id="KW-0732">Signal</keyword>